<comment type="caution">
    <text evidence="1">The sequence shown here is derived from an EMBL/GenBank/DDBJ whole genome shotgun (WGS) entry which is preliminary data.</text>
</comment>
<evidence type="ECO:0000313" key="2">
    <source>
        <dbReference type="Proteomes" id="UP000285326"/>
    </source>
</evidence>
<gene>
    <name evidence="1" type="ORF">GcM1_146010</name>
</gene>
<proteinExistence type="predicted"/>
<reference evidence="1 2" key="1">
    <citation type="journal article" date="2018" name="BMC Genomics">
        <title>Comparative genome analyses reveal sequence features reflecting distinct modes of host-adaptation between dicot and monocot powdery mildew.</title>
        <authorList>
            <person name="Wu Y."/>
            <person name="Ma X."/>
            <person name="Pan Z."/>
            <person name="Kale S.D."/>
            <person name="Song Y."/>
            <person name="King H."/>
            <person name="Zhang Q."/>
            <person name="Presley C."/>
            <person name="Deng X."/>
            <person name="Wei C.I."/>
            <person name="Xiao S."/>
        </authorList>
    </citation>
    <scope>NUCLEOTIDE SEQUENCE [LARGE SCALE GENOMIC DNA]</scope>
    <source>
        <strain evidence="1">UMSG1</strain>
    </source>
</reference>
<dbReference type="AlphaFoldDB" id="A0A420JB84"/>
<protein>
    <submittedName>
        <fullName evidence="1">Uncharacterized protein</fullName>
    </submittedName>
</protein>
<sequence>MSNSARKISIIWLPCANKVIASRDDVKNPEIVPSFEDCTTTFEHGDRPAINPLVEDLIENKAH</sequence>
<evidence type="ECO:0000313" key="1">
    <source>
        <dbReference type="EMBL" id="RKF84075.1"/>
    </source>
</evidence>
<name>A0A420JB84_9PEZI</name>
<accession>A0A420JB84</accession>
<dbReference type="EMBL" id="MCBS01014644">
    <property type="protein sequence ID" value="RKF84075.1"/>
    <property type="molecule type" value="Genomic_DNA"/>
</dbReference>
<organism evidence="1 2">
    <name type="scientific">Golovinomyces cichoracearum</name>
    <dbReference type="NCBI Taxonomy" id="62708"/>
    <lineage>
        <taxon>Eukaryota</taxon>
        <taxon>Fungi</taxon>
        <taxon>Dikarya</taxon>
        <taxon>Ascomycota</taxon>
        <taxon>Pezizomycotina</taxon>
        <taxon>Leotiomycetes</taxon>
        <taxon>Erysiphales</taxon>
        <taxon>Erysiphaceae</taxon>
        <taxon>Golovinomyces</taxon>
    </lineage>
</organism>
<dbReference type="Proteomes" id="UP000285326">
    <property type="component" value="Unassembled WGS sequence"/>
</dbReference>